<name>A0ABX1ZEB2_9BACL</name>
<reference evidence="1 2" key="1">
    <citation type="submission" date="2019-10" db="EMBL/GenBank/DDBJ databases">
        <title>Description of Paenibacillus pedi sp. nov.</title>
        <authorList>
            <person name="Carlier A."/>
            <person name="Qi S."/>
        </authorList>
    </citation>
    <scope>NUCLEOTIDE SEQUENCE [LARGE SCALE GENOMIC DNA]</scope>
    <source>
        <strain evidence="1 2">LMG 31457</strain>
    </source>
</reference>
<evidence type="ECO:0000313" key="1">
    <source>
        <dbReference type="EMBL" id="NOU98430.1"/>
    </source>
</evidence>
<proteinExistence type="predicted"/>
<dbReference type="RefSeq" id="WP_171681326.1">
    <property type="nucleotide sequence ID" value="NZ_WHNZ01000004.1"/>
</dbReference>
<protein>
    <submittedName>
        <fullName evidence="1">Uncharacterized protein</fullName>
    </submittedName>
</protein>
<keyword evidence="2" id="KW-1185">Reference proteome</keyword>
<organism evidence="1 2">
    <name type="scientific">Paenibacillus planticolens</name>
    <dbReference type="NCBI Taxonomy" id="2654976"/>
    <lineage>
        <taxon>Bacteria</taxon>
        <taxon>Bacillati</taxon>
        <taxon>Bacillota</taxon>
        <taxon>Bacilli</taxon>
        <taxon>Bacillales</taxon>
        <taxon>Paenibacillaceae</taxon>
        <taxon>Paenibacillus</taxon>
    </lineage>
</organism>
<dbReference type="Proteomes" id="UP000618579">
    <property type="component" value="Unassembled WGS sequence"/>
</dbReference>
<evidence type="ECO:0000313" key="2">
    <source>
        <dbReference type="Proteomes" id="UP000618579"/>
    </source>
</evidence>
<gene>
    <name evidence="1" type="ORF">GC097_00115</name>
</gene>
<comment type="caution">
    <text evidence="1">The sequence shown here is derived from an EMBL/GenBank/DDBJ whole genome shotgun (WGS) entry which is preliminary data.</text>
</comment>
<sequence>MSELKKTIKALIQNKDEKDTSIRINVSMLKHENRRLELVSKLINKPKQSLIEDLFLAALKDLEIELGFRADNIQFENDMRSDTPLQELIEKYRNLSDYLL</sequence>
<dbReference type="EMBL" id="WHNZ01000004">
    <property type="protein sequence ID" value="NOU98430.1"/>
    <property type="molecule type" value="Genomic_DNA"/>
</dbReference>
<accession>A0ABX1ZEB2</accession>